<dbReference type="KEGG" id="bmx:BMS_2159"/>
<dbReference type="Proteomes" id="UP000008963">
    <property type="component" value="Chromosome"/>
</dbReference>
<feature type="chain" id="PRO_5003154760" evidence="1">
    <location>
        <begin position="26"/>
        <end position="712"/>
    </location>
</feature>
<feature type="signal peptide" evidence="1">
    <location>
        <begin position="1"/>
        <end position="25"/>
    </location>
</feature>
<dbReference type="HOGENOM" id="CLU_387708_0_0_7"/>
<organism evidence="2 3">
    <name type="scientific">Halobacteriovorax marinus (strain ATCC BAA-682 / DSM 15412 / SJ)</name>
    <name type="common">Bacteriovorax marinus</name>
    <dbReference type="NCBI Taxonomy" id="862908"/>
    <lineage>
        <taxon>Bacteria</taxon>
        <taxon>Pseudomonadati</taxon>
        <taxon>Bdellovibrionota</taxon>
        <taxon>Bacteriovoracia</taxon>
        <taxon>Bacteriovoracales</taxon>
        <taxon>Halobacteriovoraceae</taxon>
        <taxon>Halobacteriovorax</taxon>
    </lineage>
</organism>
<gene>
    <name evidence="2" type="ordered locus">BMS_2159</name>
</gene>
<proteinExistence type="predicted"/>
<sequence length="712" mass="80102">MKRMKSNKLILIAVALGYFSTSSIAEENPRCVASKSALKSLEDKIFDQPRIKDGETLRQLEIKNAELEAEMAILNSFKSIHKQREEFLKKLNPTHPESIYSDRSSVKSAVQGVQTQIISNYILTSITSSISAILENENFLRTSDTAITSSPEWIAAGDSQYEKFKILADGNPYDFIKNRCKELGRGSSPSDPCRNFSEIEDKALITLFKQTNQDMVSDVTDNFFKAFETARGNKANLDKELREIQHDHITKHIDINSLTKERTILIGSLLDKQEKTGFFDSDNLSEFFKVDSIDPRRDQFIDNPLKAATTGARSNHSIEEIKKLEDNFEAAKECFAKSAFGIMSNCPKESGTINNFFNGMNALGFNQIEGVAGEYDSKLFDNDAVKNFSSDKLVKDIAKKEMNELKLLGVTPEQMDNKKFAVMSKICPELQVTSDPQFPQTLWSCLDKFKDGEEQNQFYNNEKNRITKLLEDNKTKLDQAHQFVKDTYGDIVKYSADIARDSCGQAIKTCGGSNLKLTALTIGTDEFLTNLNKVEWELSGKKETEEILESTNKQCSPFIQRARQARAAASQGQAAQTPSTNEILDICKYASNDLKTLQANTVTEEQKKFRRSYHSKYNRATGKMEHIKKTGIGTMIAKSAGNSLVNTGLPLYIQNMGFKNSLAYKTDMAIYQKNYMYMLNNPQFWSTSMFTGYGVSSPLNGYASSSYYSFGN</sequence>
<evidence type="ECO:0000313" key="2">
    <source>
        <dbReference type="EMBL" id="CBW26965.1"/>
    </source>
</evidence>
<evidence type="ECO:0000256" key="1">
    <source>
        <dbReference type="SAM" id="SignalP"/>
    </source>
</evidence>
<dbReference type="PATRIC" id="fig|862908.3.peg.2053"/>
<reference evidence="3" key="1">
    <citation type="journal article" date="2013" name="ISME J.">
        <title>A small predatory core genome in the divergent marine Bacteriovorax marinus SJ and the terrestrial Bdellovibrio bacteriovorus.</title>
        <authorList>
            <person name="Crossman L.C."/>
            <person name="Chen H."/>
            <person name="Cerdeno-Tarraga A.M."/>
            <person name="Brooks K."/>
            <person name="Quail M.A."/>
            <person name="Pineiro S.A."/>
            <person name="Hobley L."/>
            <person name="Sockett R.E."/>
            <person name="Bentley S.D."/>
            <person name="Parkhill J."/>
            <person name="Williams H.N."/>
            <person name="Stine O.C."/>
        </authorList>
    </citation>
    <scope>NUCLEOTIDE SEQUENCE [LARGE SCALE GENOMIC DNA]</scope>
    <source>
        <strain evidence="3">ATCC BAA-682 / DSM 15412 / SJ</strain>
    </source>
</reference>
<protein>
    <submittedName>
        <fullName evidence="2">Exported protein</fullName>
    </submittedName>
</protein>
<keyword evidence="1" id="KW-0732">Signal</keyword>
<dbReference type="AlphaFoldDB" id="E1X3N6"/>
<dbReference type="EMBL" id="FQ312005">
    <property type="protein sequence ID" value="CBW26965.1"/>
    <property type="molecule type" value="Genomic_DNA"/>
</dbReference>
<accession>E1X3N6</accession>
<name>E1X3N6_HALMS</name>
<evidence type="ECO:0000313" key="3">
    <source>
        <dbReference type="Proteomes" id="UP000008963"/>
    </source>
</evidence>
<keyword evidence="3" id="KW-1185">Reference proteome</keyword>